<evidence type="ECO:0000256" key="1">
    <source>
        <dbReference type="ARBA" id="ARBA00022676"/>
    </source>
</evidence>
<comment type="caution">
    <text evidence="5">The sequence shown here is derived from an EMBL/GenBank/DDBJ whole genome shotgun (WGS) entry which is preliminary data.</text>
</comment>
<evidence type="ECO:0000259" key="4">
    <source>
        <dbReference type="Pfam" id="PF13439"/>
    </source>
</evidence>
<proteinExistence type="predicted"/>
<keyword evidence="6" id="KW-1185">Reference proteome</keyword>
<dbReference type="Gene3D" id="3.40.50.2000">
    <property type="entry name" value="Glycogen Phosphorylase B"/>
    <property type="match status" value="2"/>
</dbReference>
<keyword evidence="1" id="KW-0328">Glycosyltransferase</keyword>
<dbReference type="Proteomes" id="UP000777440">
    <property type="component" value="Unassembled WGS sequence"/>
</dbReference>
<name>A0ABS7I4I9_9MICO</name>
<dbReference type="Pfam" id="PF00534">
    <property type="entry name" value="Glycos_transf_1"/>
    <property type="match status" value="1"/>
</dbReference>
<gene>
    <name evidence="5" type="ORF">JNB61_17435</name>
</gene>
<sequence>MRVGMLAPIAWRTPPVHYGPWELIASMLTEGLVGRGVEVTLFATADSLTSAQLDAVAPRGYSEDPGMDGRVWEALHVARAIGRSADFDLIHNHLDWLPLALHALWEAPVLTTVHGFSGPGILPAYERSGSDLVSISDADRAPGLRYVATIPHGVDIDAFPLGPGGDDLVVFSRMHPDKGIVDAIDTAARVGRRVILCGIVQDAAYFRDLVLPRIDDDRVVYLGAVTAQDRSHVLGGAGALLHPVHFDEPFGLAVVEAMACGTPVVAYARGAMPEVVDAGVTGILVDPHADDLVARTAAAVDAALALDRGRVRERARRRFDAGRMVDAYLDVYLDVVTRRGNPRQSVRARAS</sequence>
<reference evidence="5 6" key="1">
    <citation type="journal article" date="2021" name="MBio">
        <title>Poor Competitiveness of Bradyrhizobium in Pigeon Pea Root Colonization in Indian Soils.</title>
        <authorList>
            <person name="Chalasani D."/>
            <person name="Basu A."/>
            <person name="Pullabhotla S.V.S.R.N."/>
            <person name="Jorrin B."/>
            <person name="Neal A.L."/>
            <person name="Poole P.S."/>
            <person name="Podile A.R."/>
            <person name="Tkacz A."/>
        </authorList>
    </citation>
    <scope>NUCLEOTIDE SEQUENCE [LARGE SCALE GENOMIC DNA]</scope>
    <source>
        <strain evidence="5 6">HU12</strain>
    </source>
</reference>
<dbReference type="InterPro" id="IPR001296">
    <property type="entry name" value="Glyco_trans_1"/>
</dbReference>
<dbReference type="Pfam" id="PF13439">
    <property type="entry name" value="Glyco_transf_4"/>
    <property type="match status" value="1"/>
</dbReference>
<dbReference type="InterPro" id="IPR028098">
    <property type="entry name" value="Glyco_trans_4-like_N"/>
</dbReference>
<evidence type="ECO:0000259" key="3">
    <source>
        <dbReference type="Pfam" id="PF00534"/>
    </source>
</evidence>
<evidence type="ECO:0000313" key="5">
    <source>
        <dbReference type="EMBL" id="MBW9111555.1"/>
    </source>
</evidence>
<evidence type="ECO:0000256" key="2">
    <source>
        <dbReference type="ARBA" id="ARBA00022679"/>
    </source>
</evidence>
<protein>
    <submittedName>
        <fullName evidence="5">Glycosyltransferase family 4 protein</fullName>
    </submittedName>
</protein>
<keyword evidence="2" id="KW-0808">Transferase</keyword>
<evidence type="ECO:0000313" key="6">
    <source>
        <dbReference type="Proteomes" id="UP000777440"/>
    </source>
</evidence>
<feature type="domain" description="Glycosyl transferase family 1" evidence="3">
    <location>
        <begin position="168"/>
        <end position="302"/>
    </location>
</feature>
<organism evidence="5 6">
    <name type="scientific">Microbacterium ureisolvens</name>
    <dbReference type="NCBI Taxonomy" id="2781186"/>
    <lineage>
        <taxon>Bacteria</taxon>
        <taxon>Bacillati</taxon>
        <taxon>Actinomycetota</taxon>
        <taxon>Actinomycetes</taxon>
        <taxon>Micrococcales</taxon>
        <taxon>Microbacteriaceae</taxon>
        <taxon>Microbacterium</taxon>
    </lineage>
</organism>
<dbReference type="PANTHER" id="PTHR12526:SF595">
    <property type="entry name" value="BLL5217 PROTEIN"/>
    <property type="match status" value="1"/>
</dbReference>
<accession>A0ABS7I4I9</accession>
<feature type="domain" description="Glycosyltransferase subfamily 4-like N-terminal" evidence="4">
    <location>
        <begin position="27"/>
        <end position="125"/>
    </location>
</feature>
<dbReference type="SUPFAM" id="SSF53756">
    <property type="entry name" value="UDP-Glycosyltransferase/glycogen phosphorylase"/>
    <property type="match status" value="1"/>
</dbReference>
<dbReference type="EMBL" id="JAEUAX010000013">
    <property type="protein sequence ID" value="MBW9111555.1"/>
    <property type="molecule type" value="Genomic_DNA"/>
</dbReference>
<dbReference type="PANTHER" id="PTHR12526">
    <property type="entry name" value="GLYCOSYLTRANSFERASE"/>
    <property type="match status" value="1"/>
</dbReference>
<dbReference type="CDD" id="cd03802">
    <property type="entry name" value="GT4_AviGT4-like"/>
    <property type="match status" value="1"/>
</dbReference>